<dbReference type="EMBL" id="CP014671">
    <property type="protein sequence ID" value="ANX02826.1"/>
    <property type="molecule type" value="Genomic_DNA"/>
</dbReference>
<evidence type="ECO:0000256" key="4">
    <source>
        <dbReference type="ARBA" id="ARBA00023052"/>
    </source>
</evidence>
<dbReference type="Pfam" id="PF02779">
    <property type="entry name" value="Transket_pyr"/>
    <property type="match status" value="1"/>
</dbReference>
<evidence type="ECO:0000256" key="6">
    <source>
        <dbReference type="ARBA" id="ARBA00082400"/>
    </source>
</evidence>
<dbReference type="InParanoid" id="A0A1B1YPY6"/>
<dbReference type="InterPro" id="IPR029061">
    <property type="entry name" value="THDP-binding"/>
</dbReference>
<evidence type="ECO:0000259" key="7">
    <source>
        <dbReference type="SMART" id="SM00861"/>
    </source>
</evidence>
<comment type="function">
    <text evidence="2">The branched-chain alpha-keto dehydrogenase complex catalyzes the overall conversion of alpha-keto acids to acyl-CoA and CO(2). It contains multiple copies of three enzymatic components: branched-chain alpha-keto acid decarboxylase (E1), lipoamide acyltransferase (E2) and lipoamide dehydrogenase (E3).</text>
</comment>
<evidence type="ECO:0000256" key="1">
    <source>
        <dbReference type="ARBA" id="ARBA00001964"/>
    </source>
</evidence>
<organism evidence="8 9">
    <name type="scientific">Immundisolibacter cernigliae</name>
    <dbReference type="NCBI Taxonomy" id="1810504"/>
    <lineage>
        <taxon>Bacteria</taxon>
        <taxon>Pseudomonadati</taxon>
        <taxon>Pseudomonadota</taxon>
        <taxon>Gammaproteobacteria</taxon>
        <taxon>Immundisolibacterales</taxon>
        <taxon>Immundisolibacteraceae</taxon>
        <taxon>Immundisolibacter</taxon>
    </lineage>
</organism>
<dbReference type="PANTHER" id="PTHR43257:SF2">
    <property type="entry name" value="PYRUVATE DEHYDROGENASE E1 COMPONENT SUBUNIT BETA"/>
    <property type="match status" value="1"/>
</dbReference>
<dbReference type="SMART" id="SM00861">
    <property type="entry name" value="Transket_pyr"/>
    <property type="match status" value="1"/>
</dbReference>
<evidence type="ECO:0000256" key="3">
    <source>
        <dbReference type="ARBA" id="ARBA00023002"/>
    </source>
</evidence>
<dbReference type="SUPFAM" id="SSF52922">
    <property type="entry name" value="TK C-terminal domain-like"/>
    <property type="match status" value="1"/>
</dbReference>
<dbReference type="GO" id="GO:0016491">
    <property type="term" value="F:oxidoreductase activity"/>
    <property type="evidence" value="ECO:0007669"/>
    <property type="project" value="UniProtKB-KW"/>
</dbReference>
<dbReference type="FunFam" id="3.40.50.920:FF:000001">
    <property type="entry name" value="Pyruvate dehydrogenase E1 beta subunit"/>
    <property type="match status" value="1"/>
</dbReference>
<dbReference type="SUPFAM" id="SSF52518">
    <property type="entry name" value="Thiamin diphosphate-binding fold (THDP-binding)"/>
    <property type="match status" value="1"/>
</dbReference>
<comment type="cofactor">
    <cofactor evidence="1">
        <name>thiamine diphosphate</name>
        <dbReference type="ChEBI" id="CHEBI:58937"/>
    </cofactor>
</comment>
<proteinExistence type="predicted"/>
<evidence type="ECO:0000256" key="2">
    <source>
        <dbReference type="ARBA" id="ARBA00002859"/>
    </source>
</evidence>
<dbReference type="CDD" id="cd07036">
    <property type="entry name" value="TPP_PYR_E1-PDHc-beta_like"/>
    <property type="match status" value="1"/>
</dbReference>
<evidence type="ECO:0000313" key="9">
    <source>
        <dbReference type="Proteomes" id="UP000092952"/>
    </source>
</evidence>
<dbReference type="InterPro" id="IPR005475">
    <property type="entry name" value="Transketolase-like_Pyr-bd"/>
</dbReference>
<dbReference type="KEGG" id="gbi:PG2T_00515"/>
<evidence type="ECO:0000256" key="5">
    <source>
        <dbReference type="ARBA" id="ARBA00070795"/>
    </source>
</evidence>
<reference evidence="9" key="1">
    <citation type="submission" date="2016-03" db="EMBL/GenBank/DDBJ databases">
        <title>Complete genome sequence of Solimmundus cernigliae, representing a novel lineage of polycyclic aromatic hydrocarbon degraders within the Gammaproteobacteria.</title>
        <authorList>
            <person name="Singleton D.R."/>
            <person name="Dickey A.N."/>
            <person name="Scholl E.H."/>
            <person name="Wright F.A."/>
            <person name="Aitken M.D."/>
        </authorList>
    </citation>
    <scope>NUCLEOTIDE SEQUENCE [LARGE SCALE GENOMIC DNA]</scope>
    <source>
        <strain evidence="9">TR3.2</strain>
    </source>
</reference>
<sequence length="331" mass="36692">MNAPTTGTTDLNLVQAVNQALRDELAHDPRVRVMGYDIGPIGGVFRATEGLYDTFGGERVIDTPLSENGLIGAAVGMAMRGERPVVEIQFLGFLYNAFGQFVCLMSNVRERSGGQFSVPMTIRTPFGGGIKPLQFHSESTESYLIHTPGLRVVCPSTPAEAKGLLSASIRCDDPVVFLEHSRLYRAFREAVPDAPYVLPLDQARVVREGRDVTVLAWGAMVHTARQAIDEMEVDAELIDLRVLAPLDVRTILDSVRRTGRCVIVHEARRTLGLGAELSALVNEHVFDCLKAPVRRVTAFDVQFPENQTEDFYLPDVRRVRHGIESVLQYRF</sequence>
<dbReference type="InterPro" id="IPR009014">
    <property type="entry name" value="Transketo_C/PFOR_II"/>
</dbReference>
<dbReference type="InterPro" id="IPR033248">
    <property type="entry name" value="Transketolase_C"/>
</dbReference>
<dbReference type="PANTHER" id="PTHR43257">
    <property type="entry name" value="PYRUVATE DEHYDROGENASE E1 COMPONENT BETA SUBUNIT"/>
    <property type="match status" value="1"/>
</dbReference>
<protein>
    <recommendedName>
        <fullName evidence="5">2-oxoisovalerate dehydrogenase subunit beta</fullName>
    </recommendedName>
    <alternativeName>
        <fullName evidence="6">Branched-chain alpha-keto acid dehydrogenase E1 component beta chain</fullName>
    </alternativeName>
</protein>
<dbReference type="STRING" id="1810504.PG2T_00515"/>
<gene>
    <name evidence="8" type="ORF">PG2T_00515</name>
</gene>
<dbReference type="Gene3D" id="3.40.50.970">
    <property type="match status" value="1"/>
</dbReference>
<keyword evidence="4" id="KW-0786">Thiamine pyrophosphate</keyword>
<name>A0A1B1YPY6_9GAMM</name>
<dbReference type="Gene3D" id="3.40.50.920">
    <property type="match status" value="1"/>
</dbReference>
<dbReference type="RefSeq" id="WP_068802340.1">
    <property type="nucleotide sequence ID" value="NZ_CP014671.1"/>
</dbReference>
<dbReference type="Pfam" id="PF02780">
    <property type="entry name" value="Transketolase_C"/>
    <property type="match status" value="1"/>
</dbReference>
<feature type="domain" description="Transketolase-like pyrimidine-binding" evidence="7">
    <location>
        <begin position="11"/>
        <end position="186"/>
    </location>
</feature>
<accession>A0A1B1YPY6</accession>
<keyword evidence="3" id="KW-0560">Oxidoreductase</keyword>
<evidence type="ECO:0000313" key="8">
    <source>
        <dbReference type="EMBL" id="ANX02826.1"/>
    </source>
</evidence>
<dbReference type="AlphaFoldDB" id="A0A1B1YPY6"/>
<keyword evidence="9" id="KW-1185">Reference proteome</keyword>
<dbReference type="OrthoDB" id="9780894at2"/>
<dbReference type="FunFam" id="3.40.50.970:FF:000001">
    <property type="entry name" value="Pyruvate dehydrogenase E1 beta subunit"/>
    <property type="match status" value="1"/>
</dbReference>
<dbReference type="Proteomes" id="UP000092952">
    <property type="component" value="Chromosome"/>
</dbReference>